<gene>
    <name evidence="4" type="ORF">ACA29_08070</name>
</gene>
<sequence length="148" mass="17683">MKPVLRTEAIVWRKNQEAIQFLVQCDDEESFYRFPGGTVEFGESTDKALRREFTEEYDLDIQVGDLKFVSEEYLTNGGKIQHRMTLIYEVRLLNQFDEEWRHKEYADVKMVWRTIDQLELKEVAPTGIFQHLKNYFESGTMHLKYGFN</sequence>
<accession>A0A0Q9Y969</accession>
<name>A0A0Q9Y969_9BACI</name>
<evidence type="ECO:0000259" key="3">
    <source>
        <dbReference type="PROSITE" id="PS51462"/>
    </source>
</evidence>
<evidence type="ECO:0000256" key="1">
    <source>
        <dbReference type="ARBA" id="ARBA00001946"/>
    </source>
</evidence>
<dbReference type="SUPFAM" id="SSF55811">
    <property type="entry name" value="Nudix"/>
    <property type="match status" value="1"/>
</dbReference>
<dbReference type="Pfam" id="PF00293">
    <property type="entry name" value="NUDIX"/>
    <property type="match status" value="1"/>
</dbReference>
<evidence type="ECO:0000313" key="5">
    <source>
        <dbReference type="Proteomes" id="UP000053881"/>
    </source>
</evidence>
<evidence type="ECO:0000313" key="4">
    <source>
        <dbReference type="EMBL" id="KRG13630.1"/>
    </source>
</evidence>
<dbReference type="EMBL" id="LGPB01000073">
    <property type="protein sequence ID" value="KRG13630.1"/>
    <property type="molecule type" value="Genomic_DNA"/>
</dbReference>
<comment type="caution">
    <text evidence="4">The sequence shown here is derived from an EMBL/GenBank/DDBJ whole genome shotgun (WGS) entry which is preliminary data.</text>
</comment>
<dbReference type="Proteomes" id="UP000053881">
    <property type="component" value="Unassembled WGS sequence"/>
</dbReference>
<reference evidence="4 5" key="1">
    <citation type="submission" date="2015-06" db="EMBL/GenBank/DDBJ databases">
        <title>Genome sequencing project of Bacillus galactosidilyticus PL133.</title>
        <authorList>
            <person name="Gaiero J."/>
            <person name="Nicol R."/>
            <person name="Habash M."/>
        </authorList>
    </citation>
    <scope>NUCLEOTIDE SEQUENCE [LARGE SCALE GENOMIC DNA]</scope>
    <source>
        <strain evidence="4 5">PL133</strain>
    </source>
</reference>
<dbReference type="PANTHER" id="PTHR43046:SF14">
    <property type="entry name" value="MUTT_NUDIX FAMILY PROTEIN"/>
    <property type="match status" value="1"/>
</dbReference>
<dbReference type="InterPro" id="IPR015797">
    <property type="entry name" value="NUDIX_hydrolase-like_dom_sf"/>
</dbReference>
<dbReference type="Gene3D" id="3.90.79.10">
    <property type="entry name" value="Nucleoside Triphosphate Pyrophosphohydrolase"/>
    <property type="match status" value="1"/>
</dbReference>
<keyword evidence="2" id="KW-0378">Hydrolase</keyword>
<dbReference type="PROSITE" id="PS51462">
    <property type="entry name" value="NUDIX"/>
    <property type="match status" value="1"/>
</dbReference>
<evidence type="ECO:0000256" key="2">
    <source>
        <dbReference type="ARBA" id="ARBA00022801"/>
    </source>
</evidence>
<dbReference type="PATRIC" id="fig|217031.4.peg.2666"/>
<feature type="domain" description="Nudix hydrolase" evidence="3">
    <location>
        <begin position="4"/>
        <end position="136"/>
    </location>
</feature>
<dbReference type="PROSITE" id="PS00893">
    <property type="entry name" value="NUDIX_BOX"/>
    <property type="match status" value="1"/>
</dbReference>
<comment type="cofactor">
    <cofactor evidence="1">
        <name>Mg(2+)</name>
        <dbReference type="ChEBI" id="CHEBI:18420"/>
    </cofactor>
</comment>
<dbReference type="AlphaFoldDB" id="A0A0Q9Y969"/>
<dbReference type="InterPro" id="IPR020084">
    <property type="entry name" value="NUDIX_hydrolase_CS"/>
</dbReference>
<proteinExistence type="predicted"/>
<organism evidence="4 5">
    <name type="scientific">Lederbergia galactosidilytica</name>
    <dbReference type="NCBI Taxonomy" id="217031"/>
    <lineage>
        <taxon>Bacteria</taxon>
        <taxon>Bacillati</taxon>
        <taxon>Bacillota</taxon>
        <taxon>Bacilli</taxon>
        <taxon>Bacillales</taxon>
        <taxon>Bacillaceae</taxon>
        <taxon>Lederbergia</taxon>
    </lineage>
</organism>
<dbReference type="PANTHER" id="PTHR43046">
    <property type="entry name" value="GDP-MANNOSE MANNOSYL HYDROLASE"/>
    <property type="match status" value="1"/>
</dbReference>
<protein>
    <recommendedName>
        <fullName evidence="3">Nudix hydrolase domain-containing protein</fullName>
    </recommendedName>
</protein>
<dbReference type="InterPro" id="IPR000086">
    <property type="entry name" value="NUDIX_hydrolase_dom"/>
</dbReference>
<dbReference type="GO" id="GO:0016787">
    <property type="term" value="F:hydrolase activity"/>
    <property type="evidence" value="ECO:0007669"/>
    <property type="project" value="UniProtKB-KW"/>
</dbReference>